<evidence type="ECO:0000259" key="2">
    <source>
        <dbReference type="Pfam" id="PF23951"/>
    </source>
</evidence>
<reference evidence="3 4" key="1">
    <citation type="journal article" date="2017" name="Sci. Rep.">
        <title>Revealing the Saline Adaptation Strategies of the Halophilic Bacterium Halomonas beimenensis through High-throughput Omics and Transposon Mutagenesis Approaches.</title>
        <authorList>
            <person name="Chen Y.H."/>
            <person name="Lin S.S."/>
            <person name="Shyu Y.T."/>
        </authorList>
    </citation>
    <scope>NUCLEOTIDE SEQUENCE [LARGE SCALE GENOMIC DNA]</scope>
    <source>
        <strain evidence="3 4">NTU-111</strain>
    </source>
</reference>
<dbReference type="EMBL" id="CP021435">
    <property type="protein sequence ID" value="ATJ83570.1"/>
    <property type="molecule type" value="Genomic_DNA"/>
</dbReference>
<keyword evidence="4" id="KW-1185">Reference proteome</keyword>
<protein>
    <recommendedName>
        <fullName evidence="2">DUF7282 domain-containing protein</fullName>
    </recommendedName>
</protein>
<organism evidence="3 4">
    <name type="scientific">Halomonas beimenensis</name>
    <dbReference type="NCBI Taxonomy" id="475662"/>
    <lineage>
        <taxon>Bacteria</taxon>
        <taxon>Pseudomonadati</taxon>
        <taxon>Pseudomonadota</taxon>
        <taxon>Gammaproteobacteria</taxon>
        <taxon>Oceanospirillales</taxon>
        <taxon>Halomonadaceae</taxon>
        <taxon>Halomonas</taxon>
    </lineage>
</organism>
<dbReference type="KEGG" id="hbe:BEI_2583"/>
<feature type="domain" description="DUF7282" evidence="2">
    <location>
        <begin position="24"/>
        <end position="132"/>
    </location>
</feature>
<dbReference type="Pfam" id="PF23951">
    <property type="entry name" value="DUF7282"/>
    <property type="match status" value="1"/>
</dbReference>
<gene>
    <name evidence="3" type="ORF">BEI_2583</name>
</gene>
<accession>A0A291P9K3</accession>
<feature type="chain" id="PRO_5013013631" description="DUF7282 domain-containing protein" evidence="1">
    <location>
        <begin position="23"/>
        <end position="134"/>
    </location>
</feature>
<dbReference type="OrthoDB" id="7605232at2"/>
<name>A0A291P9K3_9GAMM</name>
<feature type="signal peptide" evidence="1">
    <location>
        <begin position="1"/>
        <end position="22"/>
    </location>
</feature>
<proteinExistence type="predicted"/>
<evidence type="ECO:0000313" key="4">
    <source>
        <dbReference type="Proteomes" id="UP000219993"/>
    </source>
</evidence>
<dbReference type="RefSeq" id="WP_097789873.1">
    <property type="nucleotide sequence ID" value="NZ_BAAADT010000027.1"/>
</dbReference>
<dbReference type="AlphaFoldDB" id="A0A291P9K3"/>
<dbReference type="InterPro" id="IPR055706">
    <property type="entry name" value="Slg1/2_DUF7282"/>
</dbReference>
<dbReference type="Proteomes" id="UP000219993">
    <property type="component" value="Chromosome"/>
</dbReference>
<evidence type="ECO:0000313" key="3">
    <source>
        <dbReference type="EMBL" id="ATJ83570.1"/>
    </source>
</evidence>
<keyword evidence="1" id="KW-0732">Signal</keyword>
<evidence type="ECO:0000256" key="1">
    <source>
        <dbReference type="SAM" id="SignalP"/>
    </source>
</evidence>
<sequence>MMLRYSLAAAALTFGLAGTAAAQSLEVSAQSAGDTATVDAVDVDEAAFVVVHESDAEGNIVAPASIGHAAVAAGVETAIRIPLEREVTAGERLFVMLHRDSGEPGVYEFGPGSVDVDPPMIREGKPVVRPVPVQ</sequence>